<dbReference type="EC" id="3.1.26.4" evidence="6 14"/>
<dbReference type="InterPro" id="IPR001352">
    <property type="entry name" value="RNase_HII/HIII"/>
</dbReference>
<dbReference type="NCBIfam" id="NF000595">
    <property type="entry name" value="PRK00015.1-3"/>
    <property type="match status" value="1"/>
</dbReference>
<dbReference type="HAMAP" id="MF_00052_B">
    <property type="entry name" value="RNase_HII_B"/>
    <property type="match status" value="1"/>
</dbReference>
<evidence type="ECO:0000256" key="5">
    <source>
        <dbReference type="ARBA" id="ARBA00007383"/>
    </source>
</evidence>
<name>A0A9D1SKY9_9FIRM</name>
<proteinExistence type="inferred from homology"/>
<evidence type="ECO:0000256" key="11">
    <source>
        <dbReference type="ARBA" id="ARBA00022759"/>
    </source>
</evidence>
<dbReference type="CDD" id="cd07182">
    <property type="entry name" value="RNase_HII_bacteria_HII_like"/>
    <property type="match status" value="1"/>
</dbReference>
<evidence type="ECO:0000256" key="15">
    <source>
        <dbReference type="PROSITE-ProRule" id="PRU01319"/>
    </source>
</evidence>
<evidence type="ECO:0000256" key="10">
    <source>
        <dbReference type="ARBA" id="ARBA00022723"/>
    </source>
</evidence>
<reference evidence="18" key="2">
    <citation type="journal article" date="2021" name="PeerJ">
        <title>Extensive microbial diversity within the chicken gut microbiome revealed by metagenomics and culture.</title>
        <authorList>
            <person name="Gilroy R."/>
            <person name="Ravi A."/>
            <person name="Getino M."/>
            <person name="Pursley I."/>
            <person name="Horton D.L."/>
            <person name="Alikhan N.F."/>
            <person name="Baker D."/>
            <person name="Gharbi K."/>
            <person name="Hall N."/>
            <person name="Watson M."/>
            <person name="Adriaenssens E.M."/>
            <person name="Foster-Nyarko E."/>
            <person name="Jarju S."/>
            <person name="Secka A."/>
            <person name="Antonio M."/>
            <person name="Oren A."/>
            <person name="Chaudhuri R.R."/>
            <person name="La Ragione R."/>
            <person name="Hildebrand F."/>
            <person name="Pallen M.J."/>
        </authorList>
    </citation>
    <scope>NUCLEOTIDE SEQUENCE</scope>
    <source>
        <strain evidence="18">CHK160-1198</strain>
    </source>
</reference>
<dbReference type="PROSITE" id="PS51975">
    <property type="entry name" value="RNASE_H_2"/>
    <property type="match status" value="1"/>
</dbReference>
<evidence type="ECO:0000256" key="14">
    <source>
        <dbReference type="HAMAP-Rule" id="MF_00052"/>
    </source>
</evidence>
<comment type="subcellular location">
    <subcellularLocation>
        <location evidence="4 14">Cytoplasm</location>
    </subcellularLocation>
</comment>
<keyword evidence="8 14" id="KW-0963">Cytoplasm</keyword>
<dbReference type="EMBL" id="DVNI01000006">
    <property type="protein sequence ID" value="HIU63503.1"/>
    <property type="molecule type" value="Genomic_DNA"/>
</dbReference>
<dbReference type="SUPFAM" id="SSF53098">
    <property type="entry name" value="Ribonuclease H-like"/>
    <property type="match status" value="1"/>
</dbReference>
<dbReference type="GO" id="GO:0043137">
    <property type="term" value="P:DNA replication, removal of RNA primer"/>
    <property type="evidence" value="ECO:0007669"/>
    <property type="project" value="TreeGrafter"/>
</dbReference>
<evidence type="ECO:0000256" key="6">
    <source>
        <dbReference type="ARBA" id="ARBA00012180"/>
    </source>
</evidence>
<comment type="similarity">
    <text evidence="5 14 16">Belongs to the RNase HII family.</text>
</comment>
<dbReference type="GO" id="GO:0006298">
    <property type="term" value="P:mismatch repair"/>
    <property type="evidence" value="ECO:0007669"/>
    <property type="project" value="TreeGrafter"/>
</dbReference>
<dbReference type="GO" id="GO:0032299">
    <property type="term" value="C:ribonuclease H2 complex"/>
    <property type="evidence" value="ECO:0007669"/>
    <property type="project" value="TreeGrafter"/>
</dbReference>
<comment type="caution">
    <text evidence="18">The sequence shown here is derived from an EMBL/GenBank/DDBJ whole genome shotgun (WGS) entry which is preliminary data.</text>
</comment>
<comment type="cofactor">
    <cofactor evidence="2">
        <name>Mg(2+)</name>
        <dbReference type="ChEBI" id="CHEBI:18420"/>
    </cofactor>
</comment>
<evidence type="ECO:0000313" key="18">
    <source>
        <dbReference type="EMBL" id="HIU63503.1"/>
    </source>
</evidence>
<dbReference type="AlphaFoldDB" id="A0A9D1SKY9"/>
<feature type="domain" description="RNase H type-2" evidence="17">
    <location>
        <begin position="67"/>
        <end position="256"/>
    </location>
</feature>
<comment type="cofactor">
    <cofactor evidence="14 15">
        <name>Mn(2+)</name>
        <dbReference type="ChEBI" id="CHEBI:29035"/>
    </cofactor>
    <cofactor evidence="14 15">
        <name>Mg(2+)</name>
        <dbReference type="ChEBI" id="CHEBI:18420"/>
    </cofactor>
    <text evidence="14 15">Manganese or magnesium. Binds 1 divalent metal ion per monomer in the absence of substrate. May bind a second metal ion after substrate binding.</text>
</comment>
<dbReference type="PANTHER" id="PTHR10954">
    <property type="entry name" value="RIBONUCLEASE H2 SUBUNIT A"/>
    <property type="match status" value="1"/>
</dbReference>
<dbReference type="GO" id="GO:0005737">
    <property type="term" value="C:cytoplasm"/>
    <property type="evidence" value="ECO:0007669"/>
    <property type="project" value="UniProtKB-SubCell"/>
</dbReference>
<dbReference type="InterPro" id="IPR012337">
    <property type="entry name" value="RNaseH-like_sf"/>
</dbReference>
<evidence type="ECO:0000259" key="17">
    <source>
        <dbReference type="PROSITE" id="PS51975"/>
    </source>
</evidence>
<dbReference type="NCBIfam" id="NF000594">
    <property type="entry name" value="PRK00015.1-1"/>
    <property type="match status" value="1"/>
</dbReference>
<evidence type="ECO:0000256" key="4">
    <source>
        <dbReference type="ARBA" id="ARBA00004496"/>
    </source>
</evidence>
<comment type="catalytic activity">
    <reaction evidence="1 14 15 16">
        <text>Endonucleolytic cleavage to 5'-phosphomonoester.</text>
        <dbReference type="EC" id="3.1.26.4"/>
    </reaction>
</comment>
<keyword evidence="11 14" id="KW-0255">Endonuclease</keyword>
<evidence type="ECO:0000256" key="1">
    <source>
        <dbReference type="ARBA" id="ARBA00000077"/>
    </source>
</evidence>
<organism evidence="18 19">
    <name type="scientific">Candidatus Avacidaminococcus intestinavium</name>
    <dbReference type="NCBI Taxonomy" id="2840684"/>
    <lineage>
        <taxon>Bacteria</taxon>
        <taxon>Bacillati</taxon>
        <taxon>Bacillota</taxon>
        <taxon>Negativicutes</taxon>
        <taxon>Acidaminococcales</taxon>
        <taxon>Acidaminococcaceae</taxon>
        <taxon>Acidaminococcaceae incertae sedis</taxon>
        <taxon>Candidatus Avacidaminococcus</taxon>
    </lineage>
</organism>
<evidence type="ECO:0000256" key="13">
    <source>
        <dbReference type="ARBA" id="ARBA00023211"/>
    </source>
</evidence>
<evidence type="ECO:0000313" key="19">
    <source>
        <dbReference type="Proteomes" id="UP000824099"/>
    </source>
</evidence>
<evidence type="ECO:0000256" key="9">
    <source>
        <dbReference type="ARBA" id="ARBA00022722"/>
    </source>
</evidence>
<dbReference type="FunFam" id="3.30.420.10:FF:000006">
    <property type="entry name" value="Ribonuclease HII"/>
    <property type="match status" value="1"/>
</dbReference>
<keyword evidence="9 14" id="KW-0540">Nuclease</keyword>
<dbReference type="GO" id="GO:0030145">
    <property type="term" value="F:manganese ion binding"/>
    <property type="evidence" value="ECO:0007669"/>
    <property type="project" value="UniProtKB-UniRule"/>
</dbReference>
<evidence type="ECO:0000256" key="8">
    <source>
        <dbReference type="ARBA" id="ARBA00022490"/>
    </source>
</evidence>
<sequence length="269" mass="30212">MNIKQIKALLEGNPSEQEVEELRQDERIGVHKLLEGYYKKKKAILVERERFEVLLKYEKAFYQEGYSLIAGIDEAGRGPLAGPLVVAAVVLPKNVFISGLDDSKKISASKRNRLYQEVLEKALSIAVSIVSVADIDKYNIYMATKRSMENITKYLTWAPDAILVDAMPIEVPSTKVLSLIHGDALSASIAAASIIAKVTRDELMERIHMEYPQYAFQSNKGYGSKEHMEALKKYGITCWHRQSFEPVKSMCKAGSSCITNNKSEFTKLK</sequence>
<evidence type="ECO:0000256" key="7">
    <source>
        <dbReference type="ARBA" id="ARBA00019179"/>
    </source>
</evidence>
<dbReference type="InterPro" id="IPR036397">
    <property type="entry name" value="RNaseH_sf"/>
</dbReference>
<keyword evidence="12 14" id="KW-0378">Hydrolase</keyword>
<evidence type="ECO:0000256" key="12">
    <source>
        <dbReference type="ARBA" id="ARBA00022801"/>
    </source>
</evidence>
<dbReference type="Proteomes" id="UP000824099">
    <property type="component" value="Unassembled WGS sequence"/>
</dbReference>
<dbReference type="InterPro" id="IPR024567">
    <property type="entry name" value="RNase_HII/HIII_dom"/>
</dbReference>
<evidence type="ECO:0000256" key="3">
    <source>
        <dbReference type="ARBA" id="ARBA00004065"/>
    </source>
</evidence>
<feature type="binding site" evidence="14 15">
    <location>
        <position position="165"/>
    </location>
    <ligand>
        <name>a divalent metal cation</name>
        <dbReference type="ChEBI" id="CHEBI:60240"/>
    </ligand>
</feature>
<reference evidence="18" key="1">
    <citation type="submission" date="2020-10" db="EMBL/GenBank/DDBJ databases">
        <authorList>
            <person name="Gilroy R."/>
        </authorList>
    </citation>
    <scope>NUCLEOTIDE SEQUENCE</scope>
    <source>
        <strain evidence="18">CHK160-1198</strain>
    </source>
</reference>
<feature type="binding site" evidence="14 15">
    <location>
        <position position="74"/>
    </location>
    <ligand>
        <name>a divalent metal cation</name>
        <dbReference type="ChEBI" id="CHEBI:60240"/>
    </ligand>
</feature>
<dbReference type="Pfam" id="PF01351">
    <property type="entry name" value="RNase_HII"/>
    <property type="match status" value="1"/>
</dbReference>
<gene>
    <name evidence="14" type="primary">rnhB</name>
    <name evidence="18" type="ORF">IAB06_00475</name>
</gene>
<protein>
    <recommendedName>
        <fullName evidence="7 14">Ribonuclease HII</fullName>
        <shortName evidence="14">RNase HII</shortName>
        <ecNumber evidence="6 14">3.1.26.4</ecNumber>
    </recommendedName>
</protein>
<accession>A0A9D1SKY9</accession>
<dbReference type="InterPro" id="IPR022898">
    <property type="entry name" value="RNase_HII"/>
</dbReference>
<dbReference type="PANTHER" id="PTHR10954:SF18">
    <property type="entry name" value="RIBONUCLEASE HII"/>
    <property type="match status" value="1"/>
</dbReference>
<comment type="function">
    <text evidence="3 14 16">Endonuclease that specifically degrades the RNA of RNA-DNA hybrids.</text>
</comment>
<keyword evidence="13 14" id="KW-0464">Manganese</keyword>
<keyword evidence="10 14" id="KW-0479">Metal-binding</keyword>
<feature type="binding site" evidence="14 15">
    <location>
        <position position="73"/>
    </location>
    <ligand>
        <name>a divalent metal cation</name>
        <dbReference type="ChEBI" id="CHEBI:60240"/>
    </ligand>
</feature>
<dbReference type="GO" id="GO:0003723">
    <property type="term" value="F:RNA binding"/>
    <property type="evidence" value="ECO:0007669"/>
    <property type="project" value="UniProtKB-UniRule"/>
</dbReference>
<dbReference type="Gene3D" id="3.30.420.10">
    <property type="entry name" value="Ribonuclease H-like superfamily/Ribonuclease H"/>
    <property type="match status" value="1"/>
</dbReference>
<evidence type="ECO:0000256" key="16">
    <source>
        <dbReference type="RuleBase" id="RU003515"/>
    </source>
</evidence>
<evidence type="ECO:0000256" key="2">
    <source>
        <dbReference type="ARBA" id="ARBA00001946"/>
    </source>
</evidence>
<dbReference type="GO" id="GO:0004523">
    <property type="term" value="F:RNA-DNA hybrid ribonuclease activity"/>
    <property type="evidence" value="ECO:0007669"/>
    <property type="project" value="UniProtKB-UniRule"/>
</dbReference>